<evidence type="ECO:0000259" key="2">
    <source>
        <dbReference type="Pfam" id="PF23822"/>
    </source>
</evidence>
<feature type="domain" description="DUF7192" evidence="2">
    <location>
        <begin position="42"/>
        <end position="269"/>
    </location>
</feature>
<dbReference type="InterPro" id="IPR055616">
    <property type="entry name" value="DUF7192"/>
</dbReference>
<feature type="region of interest" description="Disordered" evidence="1">
    <location>
        <begin position="26"/>
        <end position="54"/>
    </location>
</feature>
<feature type="compositionally biased region" description="Basic and acidic residues" evidence="1">
    <location>
        <begin position="26"/>
        <end position="45"/>
    </location>
</feature>
<evidence type="ECO:0000256" key="1">
    <source>
        <dbReference type="SAM" id="MobiDB-lite"/>
    </source>
</evidence>
<evidence type="ECO:0000313" key="3">
    <source>
        <dbReference type="EMBL" id="MDV7217343.1"/>
    </source>
</evidence>
<dbReference type="EMBL" id="JAWMAJ010000043">
    <property type="protein sequence ID" value="MDV7217343.1"/>
    <property type="molecule type" value="Genomic_DNA"/>
</dbReference>
<proteinExistence type="predicted"/>
<keyword evidence="4" id="KW-1185">Reference proteome</keyword>
<dbReference type="RefSeq" id="WP_266859802.1">
    <property type="nucleotide sequence ID" value="NZ_JAPEMW010000001.1"/>
</dbReference>
<comment type="caution">
    <text evidence="3">The sequence shown here is derived from an EMBL/GenBank/DDBJ whole genome shotgun (WGS) entry which is preliminary data.</text>
</comment>
<gene>
    <name evidence="3" type="ORF">R5A26_15420</name>
</gene>
<organism evidence="3 4">
    <name type="scientific">Streptomyces prunicolor</name>
    <dbReference type="NCBI Taxonomy" id="67348"/>
    <lineage>
        <taxon>Bacteria</taxon>
        <taxon>Bacillati</taxon>
        <taxon>Actinomycetota</taxon>
        <taxon>Actinomycetes</taxon>
        <taxon>Kitasatosporales</taxon>
        <taxon>Streptomycetaceae</taxon>
        <taxon>Streptomyces</taxon>
    </lineage>
</organism>
<sequence>MSETDPRPGDTVQALPPMWSWQEFVDRARAPDSIDDGGGRRERGDGPGGDAWAGGSWEEALRLAEDGWTAVLPAVEAEVAVLRERAGSEVLTTALVPAWDVTGSEVDVGAYLSGAPECMVDAVPQRISTRGRVVAFLVPTAYANTTAHSAVRHRGVALAALCSAIIASGHSVEIWSGYCGYLSATDRFASVARVVSAAEPLDIGRLMFVMAHPAMLRRLWFAVWDSAPEPAARRVHGNSYGYPSFDCFPEDLPESVEDAYVLPYLSEEDRQWETADTALAWCRTMFTSLGLLRES</sequence>
<evidence type="ECO:0000313" key="4">
    <source>
        <dbReference type="Proteomes" id="UP001187346"/>
    </source>
</evidence>
<protein>
    <recommendedName>
        <fullName evidence="2">DUF7192 domain-containing protein</fullName>
    </recommendedName>
</protein>
<name>A0ABU4FBD6_9ACTN</name>
<accession>A0ABU4FBD6</accession>
<dbReference type="Proteomes" id="UP001187346">
    <property type="component" value="Unassembled WGS sequence"/>
</dbReference>
<reference evidence="3 4" key="1">
    <citation type="submission" date="2023-10" db="EMBL/GenBank/DDBJ databases">
        <title>Characterization of rhizosphere-enriched actinobacteria from wheat plants lab-grown on chernevaya soil.</title>
        <authorList>
            <person name="Tikhonova E.N."/>
            <person name="Konopkin A."/>
            <person name="Kravchenko I.K."/>
        </authorList>
    </citation>
    <scope>NUCLEOTIDE SEQUENCE [LARGE SCALE GENOMIC DNA]</scope>
    <source>
        <strain evidence="3 4">RR29</strain>
    </source>
</reference>
<dbReference type="Pfam" id="PF23822">
    <property type="entry name" value="DUF7192"/>
    <property type="match status" value="1"/>
</dbReference>